<keyword evidence="1" id="KW-0175">Coiled coil</keyword>
<proteinExistence type="predicted"/>
<protein>
    <submittedName>
        <fullName evidence="4">EKC/KEOPS complex subunit GON7</fullName>
    </submittedName>
</protein>
<dbReference type="Proteomes" id="UP000492821">
    <property type="component" value="Unassembled WGS sequence"/>
</dbReference>
<organism evidence="3 4">
    <name type="scientific">Panagrellus redivivus</name>
    <name type="common">Microworm</name>
    <dbReference type="NCBI Taxonomy" id="6233"/>
    <lineage>
        <taxon>Eukaryota</taxon>
        <taxon>Metazoa</taxon>
        <taxon>Ecdysozoa</taxon>
        <taxon>Nematoda</taxon>
        <taxon>Chromadorea</taxon>
        <taxon>Rhabditida</taxon>
        <taxon>Tylenchina</taxon>
        <taxon>Panagrolaimomorpha</taxon>
        <taxon>Panagrolaimoidea</taxon>
        <taxon>Panagrolaimidae</taxon>
        <taxon>Panagrellus</taxon>
    </lineage>
</organism>
<evidence type="ECO:0000256" key="2">
    <source>
        <dbReference type="SAM" id="MobiDB-lite"/>
    </source>
</evidence>
<feature type="region of interest" description="Disordered" evidence="2">
    <location>
        <begin position="88"/>
        <end position="120"/>
    </location>
</feature>
<dbReference type="AlphaFoldDB" id="A0A7E5A068"/>
<feature type="compositionally biased region" description="Polar residues" evidence="2">
    <location>
        <begin position="36"/>
        <end position="66"/>
    </location>
</feature>
<reference evidence="3" key="1">
    <citation type="journal article" date="2013" name="Genetics">
        <title>The draft genome and transcriptome of Panagrellus redivivus are shaped by the harsh demands of a free-living lifestyle.</title>
        <authorList>
            <person name="Srinivasan J."/>
            <person name="Dillman A.R."/>
            <person name="Macchietto M.G."/>
            <person name="Heikkinen L."/>
            <person name="Lakso M."/>
            <person name="Fracchia K.M."/>
            <person name="Antoshechkin I."/>
            <person name="Mortazavi A."/>
            <person name="Wong G."/>
            <person name="Sternberg P.W."/>
        </authorList>
    </citation>
    <scope>NUCLEOTIDE SEQUENCE [LARGE SCALE GENOMIC DNA]</scope>
    <source>
        <strain evidence="3">MT8872</strain>
    </source>
</reference>
<accession>A0A7E5A068</accession>
<keyword evidence="3" id="KW-1185">Reference proteome</keyword>
<evidence type="ECO:0000313" key="3">
    <source>
        <dbReference type="Proteomes" id="UP000492821"/>
    </source>
</evidence>
<sequence length="183" mass="19919">MAGKYEVPEGGDDDNGAPSRKSSSVAEWSDAVEGITNPSNDDSSTNALLSQPESSTDSQPAEQQKGTLDLKDLNDGLLDELGLEKNDADQVVHIGQESEPATPTDWADGTTYEDDPDRLDNDALREAAPTTAFLLDIRNAFTQREYIQEQIDDYEARLADLRDEAAKYDAVLEGVKDIVNQGL</sequence>
<name>A0A7E5A068_PANRE</name>
<evidence type="ECO:0000313" key="4">
    <source>
        <dbReference type="WBParaSite" id="Pan_g6701.t1"/>
    </source>
</evidence>
<feature type="coiled-coil region" evidence="1">
    <location>
        <begin position="144"/>
        <end position="171"/>
    </location>
</feature>
<dbReference type="WBParaSite" id="Pan_g6701.t1">
    <property type="protein sequence ID" value="Pan_g6701.t1"/>
    <property type="gene ID" value="Pan_g6701"/>
</dbReference>
<reference evidence="4" key="2">
    <citation type="submission" date="2020-10" db="UniProtKB">
        <authorList>
            <consortium name="WormBaseParasite"/>
        </authorList>
    </citation>
    <scope>IDENTIFICATION</scope>
</reference>
<evidence type="ECO:0000256" key="1">
    <source>
        <dbReference type="SAM" id="Coils"/>
    </source>
</evidence>
<feature type="region of interest" description="Disordered" evidence="2">
    <location>
        <begin position="1"/>
        <end position="73"/>
    </location>
</feature>